<evidence type="ECO:0000313" key="2">
    <source>
        <dbReference type="EMBL" id="KAF2833562.1"/>
    </source>
</evidence>
<dbReference type="AlphaFoldDB" id="A0A6A7AJT4"/>
<dbReference type="Proteomes" id="UP000799424">
    <property type="component" value="Unassembled WGS sequence"/>
</dbReference>
<organism evidence="2 3">
    <name type="scientific">Ophiobolus disseminans</name>
    <dbReference type="NCBI Taxonomy" id="1469910"/>
    <lineage>
        <taxon>Eukaryota</taxon>
        <taxon>Fungi</taxon>
        <taxon>Dikarya</taxon>
        <taxon>Ascomycota</taxon>
        <taxon>Pezizomycotina</taxon>
        <taxon>Dothideomycetes</taxon>
        <taxon>Pleosporomycetidae</taxon>
        <taxon>Pleosporales</taxon>
        <taxon>Pleosporineae</taxon>
        <taxon>Phaeosphaeriaceae</taxon>
        <taxon>Ophiobolus</taxon>
    </lineage>
</organism>
<keyword evidence="1" id="KW-1133">Transmembrane helix</keyword>
<feature type="transmembrane region" description="Helical" evidence="1">
    <location>
        <begin position="69"/>
        <end position="90"/>
    </location>
</feature>
<evidence type="ECO:0000256" key="1">
    <source>
        <dbReference type="SAM" id="Phobius"/>
    </source>
</evidence>
<keyword evidence="1" id="KW-0472">Membrane</keyword>
<gene>
    <name evidence="2" type="ORF">CC86DRAFT_11647</name>
</gene>
<dbReference type="OrthoDB" id="3010248at2759"/>
<reference evidence="2" key="1">
    <citation type="journal article" date="2020" name="Stud. Mycol.">
        <title>101 Dothideomycetes genomes: a test case for predicting lifestyles and emergence of pathogens.</title>
        <authorList>
            <person name="Haridas S."/>
            <person name="Albert R."/>
            <person name="Binder M."/>
            <person name="Bloem J."/>
            <person name="Labutti K."/>
            <person name="Salamov A."/>
            <person name="Andreopoulos B."/>
            <person name="Baker S."/>
            <person name="Barry K."/>
            <person name="Bills G."/>
            <person name="Bluhm B."/>
            <person name="Cannon C."/>
            <person name="Castanera R."/>
            <person name="Culley D."/>
            <person name="Daum C."/>
            <person name="Ezra D."/>
            <person name="Gonzalez J."/>
            <person name="Henrissat B."/>
            <person name="Kuo A."/>
            <person name="Liang C."/>
            <person name="Lipzen A."/>
            <person name="Lutzoni F."/>
            <person name="Magnuson J."/>
            <person name="Mondo S."/>
            <person name="Nolan M."/>
            <person name="Ohm R."/>
            <person name="Pangilinan J."/>
            <person name="Park H.-J."/>
            <person name="Ramirez L."/>
            <person name="Alfaro M."/>
            <person name="Sun H."/>
            <person name="Tritt A."/>
            <person name="Yoshinaga Y."/>
            <person name="Zwiers L.-H."/>
            <person name="Turgeon B."/>
            <person name="Goodwin S."/>
            <person name="Spatafora J."/>
            <person name="Crous P."/>
            <person name="Grigoriev I."/>
        </authorList>
    </citation>
    <scope>NUCLEOTIDE SEQUENCE</scope>
    <source>
        <strain evidence="2">CBS 113818</strain>
    </source>
</reference>
<keyword evidence="1" id="KW-0812">Transmembrane</keyword>
<feature type="transmembrane region" description="Helical" evidence="1">
    <location>
        <begin position="30"/>
        <end position="49"/>
    </location>
</feature>
<name>A0A6A7AJT4_9PLEO</name>
<accession>A0A6A7AJT4</accession>
<keyword evidence="3" id="KW-1185">Reference proteome</keyword>
<proteinExistence type="predicted"/>
<dbReference type="EMBL" id="MU006216">
    <property type="protein sequence ID" value="KAF2833562.1"/>
    <property type="molecule type" value="Genomic_DNA"/>
</dbReference>
<feature type="transmembrane region" description="Helical" evidence="1">
    <location>
        <begin position="156"/>
        <end position="181"/>
    </location>
</feature>
<protein>
    <submittedName>
        <fullName evidence="2">Uncharacterized protein</fullName>
    </submittedName>
</protein>
<sequence>MTQKQNFDNDVRHIYEETAGSLAADRQTRILPVALAELFFIGGWVISLIKAASSEPGPTNWVNVEAQSIAISALYLWVTSTVVIASLIGASQTEDAIPRILHALEYQLATFQTDTSRRPSIAERIEISWCRRSIDRAVHGGAYSRRPMKWKAEYEACNVSIPALVTFSSIAAAFVGSSFFVSATLSYLVSPQGFNCRHIPESIV</sequence>
<evidence type="ECO:0000313" key="3">
    <source>
        <dbReference type="Proteomes" id="UP000799424"/>
    </source>
</evidence>